<sequence>MKKGFYKRHFEKIKEIFEDEELSPQDVEELTIKQLKKLGDERVRKNEMGVEIINIVLALMMYVGFMYLGYPIATHGPLFVPPKVSLLEIIVLLGLSYLFGMMIMAFIVLPYGLLLDGGEVDEN</sequence>
<keyword evidence="1" id="KW-0812">Transmembrane</keyword>
<dbReference type="Proteomes" id="UP000075578">
    <property type="component" value="Unassembled WGS sequence"/>
</dbReference>
<name>A0A150IH50_9EURY</name>
<organism evidence="2 3">
    <name type="scientific">Candidatus Methanofastidiosum methylothiophilum</name>
    <dbReference type="NCBI Taxonomy" id="1705564"/>
    <lineage>
        <taxon>Archaea</taxon>
        <taxon>Methanobacteriati</taxon>
        <taxon>Methanobacteriota</taxon>
        <taxon>Stenosarchaea group</taxon>
        <taxon>Candidatus Methanofastidiosia</taxon>
        <taxon>Candidatus Methanofastidiosales</taxon>
        <taxon>Candidatus Methanofastidiosaceae</taxon>
        <taxon>Candidatus Methanofastidiosum</taxon>
    </lineage>
</organism>
<accession>A0A150IH50</accession>
<protein>
    <submittedName>
        <fullName evidence="2">Uncharacterized protein</fullName>
    </submittedName>
</protein>
<keyword evidence="1" id="KW-1133">Transmembrane helix</keyword>
<proteinExistence type="predicted"/>
<gene>
    <name evidence="2" type="ORF">AMQ74_01985</name>
</gene>
<evidence type="ECO:0000313" key="2">
    <source>
        <dbReference type="EMBL" id="KYC44311.1"/>
    </source>
</evidence>
<dbReference type="EMBL" id="LNGD01000303">
    <property type="protein sequence ID" value="KYC44311.1"/>
    <property type="molecule type" value="Genomic_DNA"/>
</dbReference>
<dbReference type="AlphaFoldDB" id="A0A150IH50"/>
<keyword evidence="1" id="KW-0472">Membrane</keyword>
<evidence type="ECO:0000313" key="3">
    <source>
        <dbReference type="Proteomes" id="UP000075578"/>
    </source>
</evidence>
<comment type="caution">
    <text evidence="2">The sequence shown here is derived from an EMBL/GenBank/DDBJ whole genome shotgun (WGS) entry which is preliminary data.</text>
</comment>
<reference evidence="2 3" key="1">
    <citation type="journal article" date="2016" name="ISME J.">
        <title>Chasing the elusive Euryarchaeota class WSA2: genomes reveal a uniquely fastidious methyl-reducing methanogen.</title>
        <authorList>
            <person name="Nobu M.K."/>
            <person name="Narihiro T."/>
            <person name="Kuroda K."/>
            <person name="Mei R."/>
            <person name="Liu W.T."/>
        </authorList>
    </citation>
    <scope>NUCLEOTIDE SEQUENCE [LARGE SCALE GENOMIC DNA]</scope>
    <source>
        <strain evidence="2">U1lsi0528_Bin089</strain>
    </source>
</reference>
<feature type="transmembrane region" description="Helical" evidence="1">
    <location>
        <begin position="90"/>
        <end position="114"/>
    </location>
</feature>
<feature type="transmembrane region" description="Helical" evidence="1">
    <location>
        <begin position="52"/>
        <end position="70"/>
    </location>
</feature>
<evidence type="ECO:0000256" key="1">
    <source>
        <dbReference type="SAM" id="Phobius"/>
    </source>
</evidence>